<dbReference type="InterPro" id="IPR030382">
    <property type="entry name" value="MeTrfase_TRM5/TYW2"/>
</dbReference>
<proteinExistence type="inferred from homology"/>
<dbReference type="GO" id="GO:0005680">
    <property type="term" value="C:anaphase-promoting complex"/>
    <property type="evidence" value="ECO:0007669"/>
    <property type="project" value="InterPro"/>
</dbReference>
<dbReference type="CDD" id="cd02440">
    <property type="entry name" value="AdoMet_MTases"/>
    <property type="match status" value="1"/>
</dbReference>
<dbReference type="EC" id="2.1.1.282" evidence="3"/>
<dbReference type="STRING" id="65357.A0A024G5H9"/>
<keyword evidence="12" id="KW-0863">Zinc-finger</keyword>
<sequence length="3263" mass="366552">MSCAICLEELLRDHAALPCGHVFHFACIEQMITRFGRCALCRIRTKRIIPLFIDGPLLGISHYPSSALENDSITPNARGRISPPQNDGEVVTAILESPNDDEVNSSDRADLHGLHEWNQALKQRLFAAERKLIQMRQILYNTKNELRDMQQQFNASELQNLHSRQMATVSYRQYNGIAKEKILMKQHILRFTERVLCSANDSQTPDFMEEMRKELQDLQKIIRRPQTYLQSHERNPRDKSPKGSIDAPIVDLIDSVNQNPDYVTSSSCSGRIAIFMSTSRPENGSSSTSNLISKGGQWLLVEHNIVTLDQLKATLGNEIDNAECKMILFKHEPFILHAICRTIEAAKKLTQWGIACGFTESGITISNRNKIMCAIRSTSNTLEVPLTKSSNILVDESYLSWLVEVANDRFRRNEERVRQLKITFRQQFGQDVWCPSKSLPDFLSIRPMVDVSSSIRRVGHTLVYYRDHLIVFGGEGYTENNIVKRLSSIQLLKLSDIDKSQPIIIAQNTVNSDIVRARTYHSSSIDATSEQMIVFGGRAGPSRAYNDTLSLDLTTFSWNQIGCSGDVVSSTTPAARWNHVACIAGSRLYIHGGRDSSTVFHDLWVLDLSAPKDKLAWRLVSSEAIYAAFDHVGVYVPTQKKLLFWGGLATLSGNEVSRGNANICYQFDLETEIWQERTIGNAQFGPQSIRFGGTISTLGNESDLILIIGGTSASLSRASLAKEPHFVLNTSELCWEPARIVCEYDSTTLVHSASTWAPHPYNTTYITGGGLQCFGFAHHYASSFCCELEPPNSIATTSVVQQLPKLSSGSLGVVTTRRRVKCIKTLLEKLHVYDKTRRVHEVARKEVSTEESTFLLPVTSDIHIALATYEELAHCVSSADISEDSNASRNKCGKSGGITRDERIRTIITRYAQSHGVSESEIFKSISEGFEYLGDVLLLTPTCCADEEVWGSFAQEMWASICEQVVPCLTRVARKARIDIGEMRQSHVTLLYVDQDRRRQHSMELEVNNVLSTTESHGWLEVRENGIVYGFDITKTMFSSGNVTEKARMAGISCKNEVIVDLFCGIGYYVLPFLVHGGASMVHACDWNPDAIIALRYNLRRNRVSDRCTVYEGDNQVSAREIGPVSDRVNLGLLPKSEKAWPLAIQVLKPSGGWLHVHENVPKQELKAWIEHVKNSIRTLAEENGRSWIITCPHVEKVKSYAPRIFHYVADIHCVPLHTICKMPLPVLPAICVGTKPIVNNDRVRYYSIKYKVQANGILDPTIARNQSSFSKSERPSLHTLMLTICQNDVVVQHASAVTDSECGNDGIGVLEAWRFARYSFKERVCDAVLAAFDLQSLQHHPDVLVFDKKSSRTTITEKDRTRDDKYNQSNRTLFVCMALACNRIQLCSSVGDVYDVYFKFSIGRVFPFTLFRSSDNAETKPKRIDGLLIERDREPNLPHAFTQASKPVDARLYALYHPLQDPHPILCDSVLGQSCSFLDYTVGQVMDCISVSKGTIKFTLLISYDEKDSHIKVHKLTLGCKHRVPHSFRSQADDRIGIMSAQNEQYQLMAVPILHIPCERNDRSIAEMTTIHTIETAHGDNVFVLYLFDPASAQLCIQTFHVNQQHVSIKDASITLKCIKAVPISRNEAGSASQDLIVLSENGRLYLYHIATPICEISHQASISDIFPSFRNSFEAVTQSRNDVSQQKQLQIMHPLDSEAHTGFSSLWILLWDVLEYCLPSAVVLCMKAGILEASSRKYEQNHFCGSNEIECWEFTTYLREMAKVAFQTSAISTGQNQVSTRSEFAKHNSAFKRMCKSDFHFDYQSQNPFLFSSELSNDQDNFSADQSDTNNENEPFCQAFSQQSFWNQSIVLLVFESLHLLHEDLRLRISQTSLSDRQSLSQILESLAVQLDLLDYEQYYQTTRPYSGTKIARRRYSRPQEKVHPFHSGSIGQIAENNNQSAHVTIPPDLLSWLHANQKEFASFQPYRFPILAKKLDRDRSRAHRKSPLWRSESLVWMFDTMRLTDSATEGLIEKESLLHILVFLSEDKIGAQLDLQELPFGITCPFLIAMSRMQDRPPPYLSEKICMFLDRNDLTLLPDLNFRNIIDTATYTQKDSGTSSSSEVRDDIKCEDDGLDLVMEQCQVLFPADRRLKEVRRLLRSSAPVNLKIEKSDDSSEEDFRVEQQSRLLSMCKRSMALSVARGMVTYGTYYPPSSASGDISKTLSRQDDTTIAWQLKVPDLPLAGRVPPRNTVVLLDVSSYAKELTYWPQYHNGCATGLRLPSDDKLGFINRYWIRFHRPRPEDYQTCTSTSSASRTSNYQNSNRNGHQRMPDINEAYASHAGFLLGLGLQGHLQCLSMADVYNYLSLSNEHLSVSILLGMAITAANTRRMRHLKNGERGQLAKRLEESQDISRLSEYDFDAEEYLLGQENHIHGEEESSLMTSDVNVANTTYGNDQSGGKKHLIVAGVGTGLELTFDRSVSKLLCLHIPALLPSSYGDFSTPLSTRIAALLGLGILYQGTGQRLMTETLLSEIKRSPCSPQFSASHLNNTGMTAACFEQLEGYSLAAGFALGLVLLGRGQTTTSDHGLMDLHVEENLYQCIVGGTLEAPTSDVDPQGSISGCLYRGRKSTPLQLNQLNAFGKKRFKSEQTSAGRKSAELLNIDVTAPGSVFALAFMYMKTSNVPIAQKLALPNTLKLLECVRPDILMIRTIGKNLILWNDVEATENWILHHNVPQQLRAAYLQVTGAEHEPGSSNSKMIIEDAQLVTVAYANIIAGACMSIGLRYAGTSESTARSVLMRFTNHFQAMRHGSSDKIEVVLTDKGTIERCLVVCVQSLALVDAGTGNIESLRLFRSLNLRQHVNAGLTYGNHMALSMSIGLLFLGGGKTTISRSNAAIAALVIALYPIYPVNTADNKCHLQSFRHLYVLAADNDRFIQTISVDDCVSRSVSMSIQLRDMEETTIRALRKSKHDVWHEYQSPCILPELERIRTIKISSKEYYPIDIMIPRNFKKCLDPLALNKSHDMNQTRIQLIHTRRLIALKKRHRVTADFWKQGSTDTNTCISDMCTSWCHSAGDLMEKPARNMHLKASGVLPSAEHWWKEDGLSLLTDASVMCTGSKQLGVVCLQAAATLGQLHCALNITLDDLFNLKMFASKIRLLAKEGNRSTQNYAARLEIAVETGLRSEWKHRLLPATRDFPDGANSVSLINYAQQVHPVAFYQLLIYLEGPSTINLWLRQWKQVVQCVNSPEGFKMENLHSIPDLSQALTFWQELLSFFSFIR</sequence>
<evidence type="ECO:0000256" key="6">
    <source>
        <dbReference type="ARBA" id="ARBA00022679"/>
    </source>
</evidence>
<protein>
    <recommendedName>
        <fullName evidence="3">tRNA(Phe) 7-[(3-amino-3-carboxypropyl)-4-demethylwyosine(37)-N(4)]-methyltransferase</fullName>
        <ecNumber evidence="3">2.1.1.282</ecNumber>
    </recommendedName>
</protein>
<dbReference type="InParanoid" id="A0A024G5H9"/>
<feature type="domain" description="SAM-dependent methyltransferase TRM5/TYW2-type" evidence="15">
    <location>
        <begin position="930"/>
        <end position="1216"/>
    </location>
</feature>
<organism evidence="16 17">
    <name type="scientific">Albugo candida</name>
    <dbReference type="NCBI Taxonomy" id="65357"/>
    <lineage>
        <taxon>Eukaryota</taxon>
        <taxon>Sar</taxon>
        <taxon>Stramenopiles</taxon>
        <taxon>Oomycota</taxon>
        <taxon>Peronosporomycetes</taxon>
        <taxon>Albuginales</taxon>
        <taxon>Albuginaceae</taxon>
        <taxon>Albugo</taxon>
    </lineage>
</organism>
<feature type="domain" description="RING-type" evidence="14">
    <location>
        <begin position="3"/>
        <end position="42"/>
    </location>
</feature>
<dbReference type="InterPro" id="IPR001841">
    <property type="entry name" value="Znf_RING"/>
</dbReference>
<dbReference type="GO" id="GO:0008168">
    <property type="term" value="F:methyltransferase activity"/>
    <property type="evidence" value="ECO:0007669"/>
    <property type="project" value="UniProtKB-KW"/>
</dbReference>
<dbReference type="InterPro" id="IPR013083">
    <property type="entry name" value="Znf_RING/FYVE/PHD"/>
</dbReference>
<evidence type="ECO:0000259" key="15">
    <source>
        <dbReference type="PROSITE" id="PS51684"/>
    </source>
</evidence>
<evidence type="ECO:0000256" key="3">
    <source>
        <dbReference type="ARBA" id="ARBA00012750"/>
    </source>
</evidence>
<evidence type="ECO:0000256" key="4">
    <source>
        <dbReference type="ARBA" id="ARBA00022603"/>
    </source>
</evidence>
<dbReference type="Gene3D" id="1.25.10.10">
    <property type="entry name" value="Leucine-rich Repeat Variant"/>
    <property type="match status" value="2"/>
</dbReference>
<evidence type="ECO:0000259" key="14">
    <source>
        <dbReference type="PROSITE" id="PS50089"/>
    </source>
</evidence>
<dbReference type="Pfam" id="PF24681">
    <property type="entry name" value="Kelch_KLHDC2_KLHL20_DRC7"/>
    <property type="match status" value="1"/>
</dbReference>
<dbReference type="Proteomes" id="UP000053237">
    <property type="component" value="Unassembled WGS sequence"/>
</dbReference>
<evidence type="ECO:0000256" key="8">
    <source>
        <dbReference type="ARBA" id="ARBA00022694"/>
    </source>
</evidence>
<dbReference type="Gene3D" id="3.30.40.10">
    <property type="entry name" value="Zinc/RING finger domain, C3HC4 (zinc finger)"/>
    <property type="match status" value="1"/>
</dbReference>
<evidence type="ECO:0000256" key="7">
    <source>
        <dbReference type="ARBA" id="ARBA00022691"/>
    </source>
</evidence>
<keyword evidence="10" id="KW-0131">Cell cycle</keyword>
<evidence type="ECO:0000256" key="10">
    <source>
        <dbReference type="ARBA" id="ARBA00023306"/>
    </source>
</evidence>
<keyword evidence="4" id="KW-0489">Methyltransferase</keyword>
<accession>A0A024G5H9</accession>
<dbReference type="GO" id="GO:0007091">
    <property type="term" value="P:metaphase/anaphase transition of mitotic cell cycle"/>
    <property type="evidence" value="ECO:0007669"/>
    <property type="project" value="TreeGrafter"/>
</dbReference>
<gene>
    <name evidence="16" type="ORF">BN9_027950</name>
</gene>
<dbReference type="SMART" id="SM00184">
    <property type="entry name" value="RING"/>
    <property type="match status" value="1"/>
</dbReference>
<dbReference type="Gene3D" id="3.40.50.150">
    <property type="entry name" value="Vaccinia Virus protein VP39"/>
    <property type="match status" value="1"/>
</dbReference>
<reference evidence="16 17" key="1">
    <citation type="submission" date="2012-05" db="EMBL/GenBank/DDBJ databases">
        <title>Recombination and specialization in a pathogen metapopulation.</title>
        <authorList>
            <person name="Gardiner A."/>
            <person name="Kemen E."/>
            <person name="Schultz-Larsen T."/>
            <person name="MacLean D."/>
            <person name="Van Oosterhout C."/>
            <person name="Jones J.D.G."/>
        </authorList>
    </citation>
    <scope>NUCLEOTIDE SEQUENCE [LARGE SCALE GENOMIC DNA]</scope>
    <source>
        <strain evidence="16 17">Ac Nc2</strain>
    </source>
</reference>
<dbReference type="GO" id="GO:0070979">
    <property type="term" value="P:protein K11-linked ubiquitination"/>
    <property type="evidence" value="ECO:0007669"/>
    <property type="project" value="TreeGrafter"/>
</dbReference>
<dbReference type="Pfam" id="PF02676">
    <property type="entry name" value="TYW3"/>
    <property type="match status" value="1"/>
</dbReference>
<comment type="caution">
    <text evidence="16">The sequence shown here is derived from an EMBL/GenBank/DDBJ whole genome shotgun (WGS) entry which is preliminary data.</text>
</comment>
<keyword evidence="8" id="KW-0819">tRNA processing</keyword>
<dbReference type="GO" id="GO:0031145">
    <property type="term" value="P:anaphase-promoting complex-dependent catabolic process"/>
    <property type="evidence" value="ECO:0007669"/>
    <property type="project" value="TreeGrafter"/>
</dbReference>
<dbReference type="Gene3D" id="2.120.10.80">
    <property type="entry name" value="Kelch-type beta propeller"/>
    <property type="match status" value="2"/>
</dbReference>
<evidence type="ECO:0000256" key="2">
    <source>
        <dbReference type="ARBA" id="ARBA00010547"/>
    </source>
</evidence>
<dbReference type="Pfam" id="PF02475">
    <property type="entry name" value="TRM5-TYW2_MTfase"/>
    <property type="match status" value="1"/>
</dbReference>
<dbReference type="InterPro" id="IPR015915">
    <property type="entry name" value="Kelch-typ_b-propeller"/>
</dbReference>
<evidence type="ECO:0000256" key="9">
    <source>
        <dbReference type="ARBA" id="ARBA00022776"/>
    </source>
</evidence>
<feature type="region of interest" description="Disordered" evidence="13">
    <location>
        <begin position="2287"/>
        <end position="2310"/>
    </location>
</feature>
<evidence type="ECO:0000256" key="11">
    <source>
        <dbReference type="ARBA" id="ARBA00049202"/>
    </source>
</evidence>
<dbReference type="InterPro" id="IPR003827">
    <property type="entry name" value="tRNA_yW-synthesising"/>
</dbReference>
<dbReference type="SUPFAM" id="SSF57850">
    <property type="entry name" value="RING/U-box"/>
    <property type="match status" value="1"/>
</dbReference>
<dbReference type="GO" id="GO:0060090">
    <property type="term" value="F:molecular adaptor activity"/>
    <property type="evidence" value="ECO:0007669"/>
    <property type="project" value="TreeGrafter"/>
</dbReference>
<dbReference type="GO" id="GO:0008270">
    <property type="term" value="F:zinc ion binding"/>
    <property type="evidence" value="ECO:0007669"/>
    <property type="project" value="UniProtKB-KW"/>
</dbReference>
<evidence type="ECO:0000313" key="17">
    <source>
        <dbReference type="Proteomes" id="UP000053237"/>
    </source>
</evidence>
<keyword evidence="7" id="KW-0949">S-adenosyl-L-methionine</keyword>
<dbReference type="OrthoDB" id="263283at2759"/>
<dbReference type="GO" id="GO:0006400">
    <property type="term" value="P:tRNA modification"/>
    <property type="evidence" value="ECO:0007669"/>
    <property type="project" value="UniProtKB-ARBA"/>
</dbReference>
<dbReference type="PANTHER" id="PTHR12827:SF3">
    <property type="entry name" value="ANAPHASE-PROMOTING COMPLEX SUBUNIT 1"/>
    <property type="match status" value="1"/>
</dbReference>
<dbReference type="GO" id="GO:0051301">
    <property type="term" value="P:cell division"/>
    <property type="evidence" value="ECO:0007669"/>
    <property type="project" value="UniProtKB-KW"/>
</dbReference>
<comment type="catalytic activity">
    <reaction evidence="11">
        <text>4-demethyl-7-[(3S)-3-amino-3-carboxypropyl]wyosine(37) in tRNA(Phe) + S-adenosyl-L-methionine = 7-[(3S)-3-amino-3-carboxypropyl]wyosine(37) in tRNA(Phe) + S-adenosyl-L-homocysteine + H(+)</text>
        <dbReference type="Rhea" id="RHEA:36635"/>
        <dbReference type="Rhea" id="RHEA-COMP:10378"/>
        <dbReference type="Rhea" id="RHEA-COMP:10379"/>
        <dbReference type="ChEBI" id="CHEBI:15378"/>
        <dbReference type="ChEBI" id="CHEBI:57856"/>
        <dbReference type="ChEBI" id="CHEBI:59789"/>
        <dbReference type="ChEBI" id="CHEBI:73543"/>
        <dbReference type="ChEBI" id="CHEBI:73550"/>
        <dbReference type="EC" id="2.1.1.282"/>
    </reaction>
</comment>
<dbReference type="InterPro" id="IPR024990">
    <property type="entry name" value="Apc1"/>
</dbReference>
<evidence type="ECO:0000256" key="5">
    <source>
        <dbReference type="ARBA" id="ARBA00022618"/>
    </source>
</evidence>
<dbReference type="PROSITE" id="PS50089">
    <property type="entry name" value="ZF_RING_2"/>
    <property type="match status" value="1"/>
</dbReference>
<comment type="similarity">
    <text evidence="2">Belongs to the APC1 family.</text>
</comment>
<dbReference type="SUPFAM" id="SSF117281">
    <property type="entry name" value="Kelch motif"/>
    <property type="match status" value="1"/>
</dbReference>
<keyword evidence="6" id="KW-0808">Transferase</keyword>
<keyword evidence="17" id="KW-1185">Reference proteome</keyword>
<evidence type="ECO:0000256" key="13">
    <source>
        <dbReference type="SAM" id="MobiDB-lite"/>
    </source>
</evidence>
<keyword evidence="12" id="KW-0479">Metal-binding</keyword>
<keyword evidence="12" id="KW-0862">Zinc</keyword>
<dbReference type="InterPro" id="IPR011989">
    <property type="entry name" value="ARM-like"/>
</dbReference>
<evidence type="ECO:0000256" key="12">
    <source>
        <dbReference type="PROSITE-ProRule" id="PRU00175"/>
    </source>
</evidence>
<dbReference type="FunFam" id="3.40.50.150:FF:000131">
    <property type="entry name" value="tRNA wybutosine-synthesizing protein 2/3/4"/>
    <property type="match status" value="1"/>
</dbReference>
<evidence type="ECO:0000256" key="1">
    <source>
        <dbReference type="ARBA" id="ARBA00004797"/>
    </source>
</evidence>
<dbReference type="InterPro" id="IPR029063">
    <property type="entry name" value="SAM-dependent_MTases_sf"/>
</dbReference>
<comment type="pathway">
    <text evidence="1">tRNA modification; wybutosine-tRNA(Phe) biosynthesis.</text>
</comment>
<dbReference type="InterPro" id="IPR036602">
    <property type="entry name" value="tRNA_yW-synthesising-like_sf"/>
</dbReference>
<dbReference type="EMBL" id="CAIX01000028">
    <property type="protein sequence ID" value="CCI42011.1"/>
    <property type="molecule type" value="Genomic_DNA"/>
</dbReference>
<dbReference type="PROSITE" id="PS51684">
    <property type="entry name" value="SAM_MT_TRM5_TYW2"/>
    <property type="match status" value="1"/>
</dbReference>
<feature type="compositionally biased region" description="Low complexity" evidence="13">
    <location>
        <begin position="2290"/>
        <end position="2301"/>
    </location>
</feature>
<dbReference type="Gene3D" id="3.30.1960.10">
    <property type="entry name" value="tRNA wybutosine-synthesizing-like"/>
    <property type="match status" value="1"/>
</dbReference>
<dbReference type="UniPathway" id="UPA00375"/>
<dbReference type="InterPro" id="IPR056743">
    <property type="entry name" value="TRM5-TYW2-like_MTfase"/>
</dbReference>
<name>A0A024G5H9_9STRA</name>
<keyword evidence="5" id="KW-0132">Cell division</keyword>
<evidence type="ECO:0000313" key="16">
    <source>
        <dbReference type="EMBL" id="CCI42011.1"/>
    </source>
</evidence>
<dbReference type="Pfam" id="PF13639">
    <property type="entry name" value="zf-RING_2"/>
    <property type="match status" value="1"/>
</dbReference>
<dbReference type="GO" id="GO:0032259">
    <property type="term" value="P:methylation"/>
    <property type="evidence" value="ECO:0007669"/>
    <property type="project" value="UniProtKB-KW"/>
</dbReference>
<dbReference type="SUPFAM" id="SSF111278">
    <property type="entry name" value="SSo0622-like"/>
    <property type="match status" value="1"/>
</dbReference>
<dbReference type="SUPFAM" id="SSF53335">
    <property type="entry name" value="S-adenosyl-L-methionine-dependent methyltransferases"/>
    <property type="match status" value="1"/>
</dbReference>
<dbReference type="PANTHER" id="PTHR12827">
    <property type="entry name" value="MEIOTIC CHECKPOINT REGULATOR TSG24 FAMILY MEMBER"/>
    <property type="match status" value="1"/>
</dbReference>
<keyword evidence="9" id="KW-0498">Mitosis</keyword>